<feature type="compositionally biased region" description="Low complexity" evidence="11">
    <location>
        <begin position="16"/>
        <end position="28"/>
    </location>
</feature>
<gene>
    <name evidence="12" type="primary">FGENESH: predicted gene_12.73</name>
    <name evidence="13" type="ORF">AAT19DRAFT_10149</name>
    <name evidence="12" type="ORF">BN2166_0059130</name>
</gene>
<accession>A0A0K3CMX3</accession>
<evidence type="ECO:0000313" key="14">
    <source>
        <dbReference type="Proteomes" id="UP000199069"/>
    </source>
</evidence>
<dbReference type="STRING" id="5286.A0A0K3CMX3"/>
<dbReference type="Pfam" id="PF00153">
    <property type="entry name" value="Mito_carr"/>
    <property type="match status" value="3"/>
</dbReference>
<evidence type="ECO:0000256" key="2">
    <source>
        <dbReference type="ARBA" id="ARBA00006375"/>
    </source>
</evidence>
<evidence type="ECO:0000256" key="5">
    <source>
        <dbReference type="ARBA" id="ARBA00022737"/>
    </source>
</evidence>
<evidence type="ECO:0000256" key="6">
    <source>
        <dbReference type="ARBA" id="ARBA00022989"/>
    </source>
</evidence>
<protein>
    <submittedName>
        <fullName evidence="12">BY PROTMAP: gi|472580548|gb|EMS18340.1| mitochondrial carrier protein [Rhodosporidium toruloides NP11] gi|647401884|emb|CDR48239.1| RHTO0S16e04258g1_1 [Rhodosporidium toruloides]</fullName>
    </submittedName>
    <submittedName>
        <fullName evidence="13">Mitochondrial carrier domain-containing protein</fullName>
    </submittedName>
</protein>
<feature type="repeat" description="Solcar" evidence="9">
    <location>
        <begin position="61"/>
        <end position="147"/>
    </location>
</feature>
<dbReference type="GO" id="GO:1990575">
    <property type="term" value="P:mitochondrial L-ornithine transmembrane transport"/>
    <property type="evidence" value="ECO:0007669"/>
    <property type="project" value="TreeGrafter"/>
</dbReference>
<feature type="region of interest" description="Disordered" evidence="11">
    <location>
        <begin position="1"/>
        <end position="28"/>
    </location>
</feature>
<keyword evidence="5" id="KW-0677">Repeat</keyword>
<dbReference type="InterPro" id="IPR050567">
    <property type="entry name" value="Mitochondrial_Carrier"/>
</dbReference>
<dbReference type="OMA" id="VYRESGW"/>
<evidence type="ECO:0000313" key="15">
    <source>
        <dbReference type="Proteomes" id="UP000239560"/>
    </source>
</evidence>
<feature type="repeat" description="Solcar" evidence="9">
    <location>
        <begin position="272"/>
        <end position="359"/>
    </location>
</feature>
<keyword evidence="6" id="KW-1133">Transmembrane helix</keyword>
<dbReference type="PANTHER" id="PTHR45624">
    <property type="entry name" value="MITOCHONDRIAL BASIC AMINO ACIDS TRANSPORTER-RELATED"/>
    <property type="match status" value="1"/>
</dbReference>
<dbReference type="PANTHER" id="PTHR45624:SF57">
    <property type="entry name" value="MITOCHONDRIAL SUBSTRATE CARRIER FAMILY PROTEIN L"/>
    <property type="match status" value="1"/>
</dbReference>
<organism evidence="12 14">
    <name type="scientific">Rhodotorula toruloides</name>
    <name type="common">Yeast</name>
    <name type="synonym">Rhodosporidium toruloides</name>
    <dbReference type="NCBI Taxonomy" id="5286"/>
    <lineage>
        <taxon>Eukaryota</taxon>
        <taxon>Fungi</taxon>
        <taxon>Dikarya</taxon>
        <taxon>Basidiomycota</taxon>
        <taxon>Pucciniomycotina</taxon>
        <taxon>Microbotryomycetes</taxon>
        <taxon>Sporidiobolales</taxon>
        <taxon>Sporidiobolaceae</taxon>
        <taxon>Rhodotorula</taxon>
    </lineage>
</organism>
<evidence type="ECO:0000256" key="3">
    <source>
        <dbReference type="ARBA" id="ARBA00022448"/>
    </source>
</evidence>
<keyword evidence="14" id="KW-1185">Reference proteome</keyword>
<dbReference type="AlphaFoldDB" id="A0A0K3CMX3"/>
<comment type="similarity">
    <text evidence="2 10">Belongs to the mitochondrial carrier (TC 2.A.29) family.</text>
</comment>
<evidence type="ECO:0000313" key="12">
    <source>
        <dbReference type="EMBL" id="CTR10052.1"/>
    </source>
</evidence>
<dbReference type="SUPFAM" id="SSF103506">
    <property type="entry name" value="Mitochondrial carrier"/>
    <property type="match status" value="1"/>
</dbReference>
<keyword evidence="4 9" id="KW-0812">Transmembrane</keyword>
<sequence>MATSTTSDPLPSRTLPSHSAYPSDASPAAPFVRHDAYEAAQTSKGEVVREDLKGKGKGKERAIDLRGFAAGTASGMTKLVVGHPFDVIKVRLQCSPPGTYGGPWECLKTTIRAEGPRALYKGATPPAIGWTLSDSMLMGSLHQYRLLIARFESGWRSGWRDDGAGLGKDGLSKGLQLSLGGHFVAGLLAGQTVCVVACPTEHLKARLQMQTTGPRLYTGPIDCAKKIVDVRGVRGLWHGFGATLMFRSWMGMMFFSYEVILRAFRKHVPDMKPGTANFLAGGLASNTFWMGSFPFDAVKNRLMTDSLTNPRYPTWMSCARQIYAEGGAKAFYRGFVPCILRAFPTNASALLVWESTMRFISAEKLATSD</sequence>
<dbReference type="GO" id="GO:0031966">
    <property type="term" value="C:mitochondrial membrane"/>
    <property type="evidence" value="ECO:0007669"/>
    <property type="project" value="UniProtKB-SubCell"/>
</dbReference>
<dbReference type="InterPro" id="IPR023395">
    <property type="entry name" value="MCP_dom_sf"/>
</dbReference>
<dbReference type="Proteomes" id="UP000199069">
    <property type="component" value="Unassembled WGS sequence"/>
</dbReference>
<dbReference type="Proteomes" id="UP000239560">
    <property type="component" value="Unassembled WGS sequence"/>
</dbReference>
<evidence type="ECO:0000256" key="9">
    <source>
        <dbReference type="PROSITE-ProRule" id="PRU00282"/>
    </source>
</evidence>
<dbReference type="InterPro" id="IPR018108">
    <property type="entry name" value="MCP_transmembrane"/>
</dbReference>
<evidence type="ECO:0000313" key="13">
    <source>
        <dbReference type="EMBL" id="PRQ71291.1"/>
    </source>
</evidence>
<proteinExistence type="inferred from homology"/>
<reference evidence="13 15" key="2">
    <citation type="journal article" date="2018" name="Elife">
        <title>Functional genomics of lipid metabolism in the oleaginous yeast Rhodosporidium toruloides.</title>
        <authorList>
            <person name="Coradetti S.T."/>
            <person name="Pinel D."/>
            <person name="Geiselman G."/>
            <person name="Ito M."/>
            <person name="Mondo S."/>
            <person name="Reilly M.C."/>
            <person name="Cheng Y.F."/>
            <person name="Bauer S."/>
            <person name="Grigoriev I."/>
            <person name="Gladden J.M."/>
            <person name="Simmons B.A."/>
            <person name="Brem R."/>
            <person name="Arkin A.P."/>
            <person name="Skerker J.M."/>
        </authorList>
    </citation>
    <scope>NUCLEOTIDE SEQUENCE [LARGE SCALE GENOMIC DNA]</scope>
    <source>
        <strain evidence="13 15">NBRC 0880</strain>
    </source>
</reference>
<evidence type="ECO:0000256" key="4">
    <source>
        <dbReference type="ARBA" id="ARBA00022692"/>
    </source>
</evidence>
<dbReference type="GO" id="GO:0000064">
    <property type="term" value="F:L-ornithine transmembrane transporter activity"/>
    <property type="evidence" value="ECO:0007669"/>
    <property type="project" value="TreeGrafter"/>
</dbReference>
<evidence type="ECO:0000256" key="10">
    <source>
        <dbReference type="RuleBase" id="RU000488"/>
    </source>
</evidence>
<keyword evidence="8 9" id="KW-0472">Membrane</keyword>
<dbReference type="PROSITE" id="PS50920">
    <property type="entry name" value="SOLCAR"/>
    <property type="match status" value="3"/>
</dbReference>
<reference evidence="12 14" key="1">
    <citation type="submission" date="2015-07" db="EMBL/GenBank/DDBJ databases">
        <authorList>
            <person name="Cajimat M.N.B."/>
            <person name="Milazzo M.L."/>
            <person name="Fulhorst C.F."/>
        </authorList>
    </citation>
    <scope>NUCLEOTIDE SEQUENCE [LARGE SCALE GENOMIC DNA]</scope>
    <source>
        <strain evidence="12">Single colony</strain>
    </source>
</reference>
<dbReference type="EMBL" id="CWKI01000012">
    <property type="protein sequence ID" value="CTR10052.1"/>
    <property type="molecule type" value="Genomic_DNA"/>
</dbReference>
<keyword evidence="3 10" id="KW-0813">Transport</keyword>
<comment type="subcellular location">
    <subcellularLocation>
        <location evidence="1">Mitochondrion membrane</location>
        <topology evidence="1">Multi-pass membrane protein</topology>
    </subcellularLocation>
</comment>
<dbReference type="OrthoDB" id="193856at2759"/>
<evidence type="ECO:0000256" key="1">
    <source>
        <dbReference type="ARBA" id="ARBA00004225"/>
    </source>
</evidence>
<evidence type="ECO:0000256" key="8">
    <source>
        <dbReference type="ARBA" id="ARBA00023136"/>
    </source>
</evidence>
<name>A0A0K3CMX3_RHOTO</name>
<dbReference type="EMBL" id="LCTV02000012">
    <property type="protein sequence ID" value="PRQ71291.1"/>
    <property type="molecule type" value="Genomic_DNA"/>
</dbReference>
<dbReference type="Gene3D" id="1.50.40.10">
    <property type="entry name" value="Mitochondrial carrier domain"/>
    <property type="match status" value="2"/>
</dbReference>
<feature type="repeat" description="Solcar" evidence="9">
    <location>
        <begin position="177"/>
        <end position="263"/>
    </location>
</feature>
<keyword evidence="7" id="KW-0496">Mitochondrion</keyword>
<evidence type="ECO:0000256" key="11">
    <source>
        <dbReference type="SAM" id="MobiDB-lite"/>
    </source>
</evidence>
<evidence type="ECO:0000256" key="7">
    <source>
        <dbReference type="ARBA" id="ARBA00023128"/>
    </source>
</evidence>